<proteinExistence type="inferred from homology"/>
<feature type="chain" id="PRO_5019187711" description="CNNM transmembrane domain-containing protein" evidence="10">
    <location>
        <begin position="26"/>
        <end position="919"/>
    </location>
</feature>
<dbReference type="InterPro" id="IPR018490">
    <property type="entry name" value="cNMP-bd_dom_sf"/>
</dbReference>
<dbReference type="PANTHER" id="PTHR12064">
    <property type="entry name" value="METAL TRANSPORTER CNNM"/>
    <property type="match status" value="1"/>
</dbReference>
<dbReference type="Gene3D" id="3.10.580.10">
    <property type="entry name" value="CBS-domain"/>
    <property type="match status" value="1"/>
</dbReference>
<evidence type="ECO:0000256" key="3">
    <source>
        <dbReference type="ARBA" id="ARBA00022692"/>
    </source>
</evidence>
<name>A0A433T5A0_ELYCH</name>
<feature type="transmembrane region" description="Helical" evidence="9">
    <location>
        <begin position="155"/>
        <end position="179"/>
    </location>
</feature>
<comment type="subcellular location">
    <subcellularLocation>
        <location evidence="1">Membrane</location>
        <topology evidence="1">Multi-pass membrane protein</topology>
    </subcellularLocation>
</comment>
<dbReference type="STRING" id="188477.A0A433T5A0"/>
<dbReference type="EMBL" id="RQTK01000638">
    <property type="protein sequence ID" value="RUS76753.1"/>
    <property type="molecule type" value="Genomic_DNA"/>
</dbReference>
<dbReference type="InterPro" id="IPR046342">
    <property type="entry name" value="CBS_dom_sf"/>
</dbReference>
<evidence type="ECO:0000256" key="8">
    <source>
        <dbReference type="SAM" id="MobiDB-lite"/>
    </source>
</evidence>
<evidence type="ECO:0000256" key="1">
    <source>
        <dbReference type="ARBA" id="ARBA00004141"/>
    </source>
</evidence>
<feature type="transmembrane region" description="Helical" evidence="9">
    <location>
        <begin position="275"/>
        <end position="296"/>
    </location>
</feature>
<accession>A0A433T5A0</accession>
<dbReference type="InterPro" id="IPR002550">
    <property type="entry name" value="CNNM"/>
</dbReference>
<feature type="compositionally biased region" description="Basic and acidic residues" evidence="8">
    <location>
        <begin position="807"/>
        <end position="818"/>
    </location>
</feature>
<reference evidence="12 13" key="1">
    <citation type="submission" date="2019-01" db="EMBL/GenBank/DDBJ databases">
        <title>A draft genome assembly of the solar-powered sea slug Elysia chlorotica.</title>
        <authorList>
            <person name="Cai H."/>
            <person name="Li Q."/>
            <person name="Fang X."/>
            <person name="Li J."/>
            <person name="Curtis N.E."/>
            <person name="Altenburger A."/>
            <person name="Shibata T."/>
            <person name="Feng M."/>
            <person name="Maeda T."/>
            <person name="Schwartz J.A."/>
            <person name="Shigenobu S."/>
            <person name="Lundholm N."/>
            <person name="Nishiyama T."/>
            <person name="Yang H."/>
            <person name="Hasebe M."/>
            <person name="Li S."/>
            <person name="Pierce S.K."/>
            <person name="Wang J."/>
        </authorList>
    </citation>
    <scope>NUCLEOTIDE SEQUENCE [LARGE SCALE GENOMIC DNA]</scope>
    <source>
        <strain evidence="12">EC2010</strain>
        <tissue evidence="12">Whole organism of an adult</tissue>
    </source>
</reference>
<keyword evidence="10" id="KW-0732">Signal</keyword>
<feature type="compositionally biased region" description="Polar residues" evidence="8">
    <location>
        <begin position="677"/>
        <end position="692"/>
    </location>
</feature>
<dbReference type="PANTHER" id="PTHR12064:SF94">
    <property type="entry name" value="UNEXTENDED PROTEIN"/>
    <property type="match status" value="1"/>
</dbReference>
<evidence type="ECO:0000256" key="2">
    <source>
        <dbReference type="ARBA" id="ARBA00010484"/>
    </source>
</evidence>
<dbReference type="GO" id="GO:0032026">
    <property type="term" value="P:response to magnesium ion"/>
    <property type="evidence" value="ECO:0007669"/>
    <property type="project" value="UniProtKB-ARBA"/>
</dbReference>
<evidence type="ECO:0000259" key="11">
    <source>
        <dbReference type="PROSITE" id="PS51846"/>
    </source>
</evidence>
<dbReference type="Pfam" id="PF25562">
    <property type="entry name" value="CNBH_CNNM2_C"/>
    <property type="match status" value="1"/>
</dbReference>
<dbReference type="GO" id="GO:1905941">
    <property type="term" value="P:positive regulation of gonad development"/>
    <property type="evidence" value="ECO:0007669"/>
    <property type="project" value="UniProtKB-ARBA"/>
</dbReference>
<keyword evidence="6 7" id="KW-0472">Membrane</keyword>
<evidence type="ECO:0000256" key="9">
    <source>
        <dbReference type="SAM" id="Phobius"/>
    </source>
</evidence>
<sequence>MAVGGVHHLILLTLFLNLLVSSVQQSQKSTIYGIYPEDSQALYLPSTPIQVEGEKYVGLTLVGSNIHEIENIFLTPDDASCTGVAKTEPFTLENEKGIASVKVFLQLTVRDEIQYVCYCKTKQNENVTDCEHAGKHPWLTVQAYVPEVEGTLLPLPLQIVIAFVLLVLSGLFSGLNLGLMSLDRTELTIIEKVGSENEKKYAQRIGPLRAKGNFLLCTLLLGNVMVNSTFTILFDDMTNGLIAIISSTIGIVVFGEIIPQAICSRHGLAVGAKTYWLTKFFMIVTFPASYPISIILDKILGEEMGQVYSKEKLQELIRMTADRRLLHDNEANIISGALQLTNKTVEDIMTGITDVYMLEISSVLDFDTLSEILRHGYTRVPVYDGDKTNIVSLLNTKDLALIDPDDSTLLSTVCKYYDHKPLLVDYDYKLDAMLQEFLQAGNSHMAIVQKYHGAEDKDPYFETVGVVTLEDVIEEILQSEIIDETDLLTDNRKKELRPRKKELDYVGMVGSVENASKLPRQLGFVAFQYLATHIEPFSEDIMSRNVLKNLLKKDIVINVRVSSSNKGKPIYIYEKGVFSDKFVLILQGTVEVIIGNTDMVFESGPFSHYGVEALTGLEGAIRAKEFIPDFSVRVLTDVQYLCITQADYLSALHATRMMRQSASTFGDFSSDVDRVKSNNNQNGTFSSSSPPYHNSPLEALRDDYGNTKRSTSSLDRLAFFQRKPDPHEILGRMWRTGSDGKEKSDNYQSDPRKHSMDSCHQGEAVATSPRKLFADGPSKRWPLSSSQPFKTANSHKMDFLIEDESGDGEKYSTRRPLIEKSGSAPQSSVLQPPVYASLAEGESSSIPSTGTSPRESALVDTAVSVHISPSDADDPQDPSDKQKADQLEMIKFGAGDTDTAPLVAKDGRTSDGTTMAVKL</sequence>
<keyword evidence="4" id="KW-0677">Repeat</keyword>
<evidence type="ECO:0000256" key="6">
    <source>
        <dbReference type="ARBA" id="ARBA00023136"/>
    </source>
</evidence>
<feature type="transmembrane region" description="Helical" evidence="9">
    <location>
        <begin position="214"/>
        <end position="234"/>
    </location>
</feature>
<dbReference type="PROSITE" id="PS51846">
    <property type="entry name" value="CNNM"/>
    <property type="match status" value="1"/>
</dbReference>
<dbReference type="CDD" id="cd04590">
    <property type="entry name" value="CBS_pair_CorC_HlyC_assoc"/>
    <property type="match status" value="1"/>
</dbReference>
<dbReference type="GO" id="GO:0022857">
    <property type="term" value="F:transmembrane transporter activity"/>
    <property type="evidence" value="ECO:0007669"/>
    <property type="project" value="TreeGrafter"/>
</dbReference>
<evidence type="ECO:0000313" key="12">
    <source>
        <dbReference type="EMBL" id="RUS76753.1"/>
    </source>
</evidence>
<dbReference type="Proteomes" id="UP000271974">
    <property type="component" value="Unassembled WGS sequence"/>
</dbReference>
<feature type="region of interest" description="Disordered" evidence="8">
    <location>
        <begin position="802"/>
        <end position="919"/>
    </location>
</feature>
<dbReference type="InterPro" id="IPR014710">
    <property type="entry name" value="RmlC-like_jellyroll"/>
</dbReference>
<dbReference type="InterPro" id="IPR045095">
    <property type="entry name" value="ACDP"/>
</dbReference>
<feature type="compositionally biased region" description="Polar residues" evidence="8">
    <location>
        <begin position="842"/>
        <end position="854"/>
    </location>
</feature>
<keyword evidence="13" id="KW-1185">Reference proteome</keyword>
<keyword evidence="3 7" id="KW-0812">Transmembrane</keyword>
<dbReference type="GO" id="GO:0010960">
    <property type="term" value="P:magnesium ion homeostasis"/>
    <property type="evidence" value="ECO:0007669"/>
    <property type="project" value="InterPro"/>
</dbReference>
<dbReference type="Pfam" id="PF01595">
    <property type="entry name" value="CNNM"/>
    <property type="match status" value="1"/>
</dbReference>
<evidence type="ECO:0000313" key="13">
    <source>
        <dbReference type="Proteomes" id="UP000271974"/>
    </source>
</evidence>
<feature type="region of interest" description="Disordered" evidence="8">
    <location>
        <begin position="676"/>
        <end position="706"/>
    </location>
</feature>
<feature type="region of interest" description="Disordered" evidence="8">
    <location>
        <begin position="729"/>
        <end position="789"/>
    </location>
</feature>
<comment type="caution">
    <text evidence="12">The sequence shown here is derived from an EMBL/GenBank/DDBJ whole genome shotgun (WGS) entry which is preliminary data.</text>
</comment>
<feature type="compositionally biased region" description="Basic and acidic residues" evidence="8">
    <location>
        <begin position="878"/>
        <end position="888"/>
    </location>
</feature>
<feature type="signal peptide" evidence="10">
    <location>
        <begin position="1"/>
        <end position="25"/>
    </location>
</feature>
<evidence type="ECO:0000256" key="10">
    <source>
        <dbReference type="SAM" id="SignalP"/>
    </source>
</evidence>
<organism evidence="12 13">
    <name type="scientific">Elysia chlorotica</name>
    <name type="common">Eastern emerald elysia</name>
    <name type="synonym">Sea slug</name>
    <dbReference type="NCBI Taxonomy" id="188477"/>
    <lineage>
        <taxon>Eukaryota</taxon>
        <taxon>Metazoa</taxon>
        <taxon>Spiralia</taxon>
        <taxon>Lophotrochozoa</taxon>
        <taxon>Mollusca</taxon>
        <taxon>Gastropoda</taxon>
        <taxon>Heterobranchia</taxon>
        <taxon>Euthyneura</taxon>
        <taxon>Panpulmonata</taxon>
        <taxon>Sacoglossa</taxon>
        <taxon>Placobranchoidea</taxon>
        <taxon>Plakobranchidae</taxon>
        <taxon>Elysia</taxon>
    </lineage>
</organism>
<dbReference type="GO" id="GO:0040018">
    <property type="term" value="P:positive regulation of multicellular organism growth"/>
    <property type="evidence" value="ECO:0007669"/>
    <property type="project" value="UniProtKB-ARBA"/>
</dbReference>
<protein>
    <recommendedName>
        <fullName evidence="11">CNNM transmembrane domain-containing protein</fullName>
    </recommendedName>
</protein>
<dbReference type="SUPFAM" id="SSF54631">
    <property type="entry name" value="CBS-domain pair"/>
    <property type="match status" value="1"/>
</dbReference>
<dbReference type="InterPro" id="IPR044751">
    <property type="entry name" value="Ion_transp-like_CBS"/>
</dbReference>
<keyword evidence="5 7" id="KW-1133">Transmembrane helix</keyword>
<feature type="transmembrane region" description="Helical" evidence="9">
    <location>
        <begin position="240"/>
        <end position="263"/>
    </location>
</feature>
<dbReference type="GO" id="GO:0005886">
    <property type="term" value="C:plasma membrane"/>
    <property type="evidence" value="ECO:0007669"/>
    <property type="project" value="TreeGrafter"/>
</dbReference>
<evidence type="ECO:0000256" key="4">
    <source>
        <dbReference type="ARBA" id="ARBA00022737"/>
    </source>
</evidence>
<feature type="compositionally biased region" description="Basic and acidic residues" evidence="8">
    <location>
        <begin position="738"/>
        <end position="757"/>
    </location>
</feature>
<evidence type="ECO:0000256" key="7">
    <source>
        <dbReference type="PROSITE-ProRule" id="PRU01193"/>
    </source>
</evidence>
<dbReference type="SUPFAM" id="SSF51206">
    <property type="entry name" value="cAMP-binding domain-like"/>
    <property type="match status" value="1"/>
</dbReference>
<gene>
    <name evidence="12" type="ORF">EGW08_015484</name>
</gene>
<feature type="domain" description="CNNM transmembrane" evidence="11">
    <location>
        <begin position="151"/>
        <end position="330"/>
    </location>
</feature>
<dbReference type="AlphaFoldDB" id="A0A433T5A0"/>
<dbReference type="FunFam" id="3.10.580.10:FF:000006">
    <property type="entry name" value="DUF21 and CBS domain protein"/>
    <property type="match status" value="1"/>
</dbReference>
<dbReference type="GO" id="GO:0008340">
    <property type="term" value="P:determination of adult lifespan"/>
    <property type="evidence" value="ECO:0007669"/>
    <property type="project" value="UniProtKB-ARBA"/>
</dbReference>
<dbReference type="Gene3D" id="2.60.120.10">
    <property type="entry name" value="Jelly Rolls"/>
    <property type="match status" value="1"/>
</dbReference>
<dbReference type="OrthoDB" id="5353557at2759"/>
<comment type="similarity">
    <text evidence="2">Belongs to the ACDP family.</text>
</comment>
<evidence type="ECO:0000256" key="5">
    <source>
        <dbReference type="ARBA" id="ARBA00022989"/>
    </source>
</evidence>